<sequence length="2055" mass="215076">MMSKSMVEAGGMGVAKRSVGWATSALALMLAVLAGCGGSETIHCDDGQVCPAGMRCAAEAKVCFVGECGDGEVDLARGEMCDDGNFTDGDGCTSDCRSNEDCGNGELDDHLASPEVCDDGNTVSGDDCSADCMSRETCGNGIVDTTVGEVCDGGNTESGDGCSDDCKSDESCGNGIVDVGEECDDGDTESGDGDSYGCSDSCLLEDCGDGIQQPWEDCDDGNREDNDDCSRLCRLEFCGDGVQQSGEECDDGNLDDNDGCNGACITEFCGDGIPQSDEQCDDGNDDDEDNCRECRRVFCGNAYVDEGETCDDGNRDSGDGCSEICTVEEGCGDGVIQQGRDPDGNLINLEECDDWNTFSGDGCSAECRDEWCGNNRLDRFWGEVCEYDANVAPPECSADCKTSYVCGDGEVQSWEVCDDGNAREFQEDESGQLVLVNGLPVLDDCSADCLIDRTLDGSGCGDGFRDLAAGEVCDDGNTCDYQLVDGACPLEGADEDLDNCSADCSESRICGNGRLDRWIGEVCDDGNRVSGDGCSADCLSTEDVCGNGYLDGDPDSGTGEACDDGYHTSRCTPDCQLPTCGDGYFHGGTLNDATEEDETDFEQCDDGGDSADCDADCTLRVCGDGYTNPVSEYCDVDEDGDGVADNVVDCDRDCSVPACNDGVWNPAFEYCDLSARNTNDEPVWASDACDVDCTEPACGDGVYNPAFAVESTESVTLLEQCDDGNRLPGDGCSALCQREVCGNGLVDVLAGEVCDDGNRVGGDGCSADCRRSTVCGDDNRQDWEVCDDGNTSDYQVDENGEIMLDDDGLPIPDECSANCLAARDENACGDGYRDLAAGEVCDDGNTSDCELDDLGVCRVDESGEEIPDACSANCRDNHSCDNGQVEPWLGEVCDDGNTDDGDGCSAECASEQYCGNGFVDRWTDEDEAVLGEDCEPGIIGSARCNSDCTFSECGDSIVNPSAGEQCDDGAAGSATCTPACTVNQCGDLHVGGDEACDDGNFSNADDCVNGCALAFCGDGYIRSAPGNEENPETCDAYGEDTLFCDRDCTAPQCRDGVWNEIVEECDPSALDEGGEPVFTDAECDNDCSFPACNDGEWNQAAGEYCDLSALNDETGEPLFDAGECDSDCTEPECGDGMHNPSHAFAGTDDEPVFEQCDDGNSYDDDACVDGCITAVCGDGHVRLGEERCDDGEENSDEPGAYCNTLCQLAFDCGNGVVDSLEECDDGNRRSGDGCSAQCRNEICGNEVVDFLAGEVCDDGNNDSGDGCSADCRRSTVCGDGNRQDWEVCDDGNTSDYVVDENGVSTPDACSANCLAARDDDACGDGYRDLAAGEVCDDGNACDHGREEDGTCRENGPRDDCSADCQNNRLCGNGSIETWLGEGCDDHNEEAGDGCRADCVAEEYCGNGLLDILTDADGNEFVEDCEPGVIGSARCNSDCTFSECGDGIVNPSAGEQCDPGQTSSVECTSECRLNYCGDGEPLGDEACDDGNFSNADDCVNGCALAFCGDGYIRSVSDNQGNLETCDAYGEDTLFCDRDCTVPACNDDVWNEIVEECDPSARDENGARVFTDGECDSDCSLPACGDGVWNQAAGEYCDLTALDANGEPLFEAGACDIDCTEPACGDGVHNPAYAFEGSEDAPLFEECDDGNDDDDDACVDGCFAARCGDGDVHLGVEQCDEGEGNSNEPGAYCNILCQVVFDCGNGVVDLSEECDDGNRHSGDGCSAQCRYEVCGNDIVDVLAGEVCDDGNNNSGDGCSADCRRSTVCGDGNRQDWEVCDDGNTSDYVVDENGVSTPDACSANCLAARDDDACGDGYRDLAAGEVCDDGNACDHGREEDGTCRENGPRDDCSANCQDSRLCGNGNIETWFGEGCDDHNEEAGDGCRADCVAEEYCGNGLLDILTDADGNEFVEQCEPGVIGSARCNNDCTLSECGDGIVNPSAGEQCDPGQSSSVVCTSECRLNYCGDGEPLGDEQCDDGNFSNADDCVNGCVEASCGDGFVRVGVEECDDGSAGSATCSPDCTSIPVTEPDPDPDPDPASASLRASVHTLRGASVR</sequence>
<keyword evidence="3" id="KW-1015">Disulfide bond</keyword>
<dbReference type="Pfam" id="PF13948">
    <property type="entry name" value="DUF4215"/>
    <property type="match status" value="3"/>
</dbReference>
<accession>D0LKL5</accession>
<dbReference type="KEGG" id="hoh:Hoch_2527"/>
<evidence type="ECO:0000313" key="6">
    <source>
        <dbReference type="Proteomes" id="UP000001880"/>
    </source>
</evidence>
<reference evidence="5 6" key="1">
    <citation type="journal article" date="2010" name="Stand. Genomic Sci.">
        <title>Complete genome sequence of Haliangium ochraceum type strain (SMP-2).</title>
        <authorList>
            <consortium name="US DOE Joint Genome Institute (JGI-PGF)"/>
            <person name="Ivanova N."/>
            <person name="Daum C."/>
            <person name="Lang E."/>
            <person name="Abt B."/>
            <person name="Kopitz M."/>
            <person name="Saunders E."/>
            <person name="Lapidus A."/>
            <person name="Lucas S."/>
            <person name="Glavina Del Rio T."/>
            <person name="Nolan M."/>
            <person name="Tice H."/>
            <person name="Copeland A."/>
            <person name="Cheng J.F."/>
            <person name="Chen F."/>
            <person name="Bruce D."/>
            <person name="Goodwin L."/>
            <person name="Pitluck S."/>
            <person name="Mavromatis K."/>
            <person name="Pati A."/>
            <person name="Mikhailova N."/>
            <person name="Chen A."/>
            <person name="Palaniappan K."/>
            <person name="Land M."/>
            <person name="Hauser L."/>
            <person name="Chang Y.J."/>
            <person name="Jeffries C.D."/>
            <person name="Detter J.C."/>
            <person name="Brettin T."/>
            <person name="Rohde M."/>
            <person name="Goker M."/>
            <person name="Bristow J."/>
            <person name="Markowitz V."/>
            <person name="Eisen J.A."/>
            <person name="Hugenholtz P."/>
            <person name="Kyrpides N.C."/>
            <person name="Klenk H.P."/>
        </authorList>
    </citation>
    <scope>NUCLEOTIDE SEQUENCE [LARGE SCALE GENOMIC DNA]</scope>
    <source>
        <strain evidence="6">DSM 14365 / CIP 107738 / JCM 11303 / AJ 13395 / SMP-2</strain>
    </source>
</reference>
<dbReference type="eggNOG" id="COG5184">
    <property type="taxonomic scope" value="Bacteria"/>
</dbReference>
<proteinExistence type="predicted"/>
<name>D0LKL5_HALO1</name>
<dbReference type="OrthoDB" id="5376888at2"/>
<dbReference type="STRING" id="502025.Hoch_2527"/>
<keyword evidence="6" id="KW-1185">Reference proteome</keyword>
<evidence type="ECO:0000256" key="2">
    <source>
        <dbReference type="ARBA" id="ARBA00022737"/>
    </source>
</evidence>
<dbReference type="InterPro" id="IPR011936">
    <property type="entry name" value="Myxo_disulph_rpt"/>
</dbReference>
<dbReference type="EMBL" id="CP001804">
    <property type="protein sequence ID" value="ACY15063.1"/>
    <property type="molecule type" value="Genomic_DNA"/>
</dbReference>
<keyword evidence="1" id="KW-0732">Signal</keyword>
<feature type="region of interest" description="Disordered" evidence="4">
    <location>
        <begin position="2012"/>
        <end position="2055"/>
    </location>
</feature>
<evidence type="ECO:0000256" key="4">
    <source>
        <dbReference type="SAM" id="MobiDB-lite"/>
    </source>
</evidence>
<evidence type="ECO:0000256" key="1">
    <source>
        <dbReference type="ARBA" id="ARBA00022729"/>
    </source>
</evidence>
<evidence type="ECO:0000313" key="5">
    <source>
        <dbReference type="EMBL" id="ACY15063.1"/>
    </source>
</evidence>
<keyword evidence="2" id="KW-0677">Repeat</keyword>
<dbReference type="PANTHER" id="PTHR38934">
    <property type="entry name" value="HYPHALLY REGULATED CELL WALL PROTEIN 1"/>
    <property type="match status" value="1"/>
</dbReference>
<gene>
    <name evidence="5" type="ordered locus">Hoch_2527</name>
</gene>
<dbReference type="PANTHER" id="PTHR38934:SF6">
    <property type="entry name" value="CHROMOSOME UNDETERMINED SCAFFOLD_176, WHOLE GENOME SHOTGUN SEQUENCE"/>
    <property type="match status" value="1"/>
</dbReference>
<protein>
    <submittedName>
        <fullName evidence="5">Cysteine-rich repeat protein</fullName>
    </submittedName>
</protein>
<dbReference type="Proteomes" id="UP000001880">
    <property type="component" value="Chromosome"/>
</dbReference>
<dbReference type="NCBIfam" id="TIGR02232">
    <property type="entry name" value="myxo_disulf_rpt"/>
    <property type="match status" value="18"/>
</dbReference>
<feature type="compositionally biased region" description="Polar residues" evidence="4">
    <location>
        <begin position="2013"/>
        <end position="2025"/>
    </location>
</feature>
<evidence type="ECO:0000256" key="3">
    <source>
        <dbReference type="ARBA" id="ARBA00023157"/>
    </source>
</evidence>
<organism evidence="5 6">
    <name type="scientific">Haliangium ochraceum (strain DSM 14365 / JCM 11303 / SMP-2)</name>
    <dbReference type="NCBI Taxonomy" id="502025"/>
    <lineage>
        <taxon>Bacteria</taxon>
        <taxon>Pseudomonadati</taxon>
        <taxon>Myxococcota</taxon>
        <taxon>Polyangia</taxon>
        <taxon>Haliangiales</taxon>
        <taxon>Kofleriaceae</taxon>
        <taxon>Haliangium</taxon>
    </lineage>
</organism>
<dbReference type="eggNOG" id="COG1506">
    <property type="taxonomic scope" value="Bacteria"/>
</dbReference>
<dbReference type="eggNOG" id="COG4447">
    <property type="taxonomic scope" value="Bacteria"/>
</dbReference>
<dbReference type="HOGENOM" id="CLU_237253_0_0_7"/>